<dbReference type="EMBL" id="JH816090">
    <property type="protein sequence ID" value="EKC18787.1"/>
    <property type="molecule type" value="Genomic_DNA"/>
</dbReference>
<dbReference type="InterPro" id="IPR014768">
    <property type="entry name" value="GBD/FH3_dom"/>
</dbReference>
<name>K1P578_MAGGI</name>
<dbReference type="AlphaFoldDB" id="K1P578"/>
<dbReference type="InterPro" id="IPR010472">
    <property type="entry name" value="FH3_dom"/>
</dbReference>
<dbReference type="InterPro" id="IPR011989">
    <property type="entry name" value="ARM-like"/>
</dbReference>
<comment type="similarity">
    <text evidence="1">Belongs to the formin homology family.</text>
</comment>
<feature type="region of interest" description="Disordered" evidence="2">
    <location>
        <begin position="330"/>
        <end position="362"/>
    </location>
</feature>
<dbReference type="SMART" id="SM01140">
    <property type="entry name" value="Drf_GBD"/>
    <property type="match status" value="1"/>
</dbReference>
<dbReference type="Pfam" id="PF06367">
    <property type="entry name" value="Drf_FH3"/>
    <property type="match status" value="1"/>
</dbReference>
<dbReference type="GO" id="GO:0005829">
    <property type="term" value="C:cytosol"/>
    <property type="evidence" value="ECO:0007669"/>
    <property type="project" value="TreeGrafter"/>
</dbReference>
<evidence type="ECO:0000313" key="3">
    <source>
        <dbReference type="EMBL" id="EKC18787.1"/>
    </source>
</evidence>
<dbReference type="GO" id="GO:0008360">
    <property type="term" value="P:regulation of cell shape"/>
    <property type="evidence" value="ECO:0007669"/>
    <property type="project" value="TreeGrafter"/>
</dbReference>
<dbReference type="SMART" id="SM00498">
    <property type="entry name" value="FH2"/>
    <property type="match status" value="1"/>
</dbReference>
<dbReference type="InterPro" id="IPR043592">
    <property type="entry name" value="FMNL_animal"/>
</dbReference>
<feature type="compositionally biased region" description="Pro residues" evidence="2">
    <location>
        <begin position="344"/>
        <end position="358"/>
    </location>
</feature>
<dbReference type="SUPFAM" id="SSF48371">
    <property type="entry name" value="ARM repeat"/>
    <property type="match status" value="1"/>
</dbReference>
<dbReference type="SMART" id="SM01139">
    <property type="entry name" value="Drf_FH3"/>
    <property type="match status" value="1"/>
</dbReference>
<dbReference type="InterPro" id="IPR010473">
    <property type="entry name" value="GTPase-bd"/>
</dbReference>
<organism evidence="3">
    <name type="scientific">Magallana gigas</name>
    <name type="common">Pacific oyster</name>
    <name type="synonym">Crassostrea gigas</name>
    <dbReference type="NCBI Taxonomy" id="29159"/>
    <lineage>
        <taxon>Eukaryota</taxon>
        <taxon>Metazoa</taxon>
        <taxon>Spiralia</taxon>
        <taxon>Lophotrochozoa</taxon>
        <taxon>Mollusca</taxon>
        <taxon>Bivalvia</taxon>
        <taxon>Autobranchia</taxon>
        <taxon>Pteriomorphia</taxon>
        <taxon>Ostreida</taxon>
        <taxon>Ostreoidea</taxon>
        <taxon>Ostreidae</taxon>
        <taxon>Magallana</taxon>
    </lineage>
</organism>
<dbReference type="Gene3D" id="1.25.10.10">
    <property type="entry name" value="Leucine-rich Repeat Variant"/>
    <property type="match status" value="1"/>
</dbReference>
<dbReference type="PROSITE" id="PS51232">
    <property type="entry name" value="GBD_FH3"/>
    <property type="match status" value="1"/>
</dbReference>
<dbReference type="GO" id="GO:0031267">
    <property type="term" value="F:small GTPase binding"/>
    <property type="evidence" value="ECO:0007669"/>
    <property type="project" value="InterPro"/>
</dbReference>
<dbReference type="SUPFAM" id="SSF101447">
    <property type="entry name" value="Formin homology 2 domain (FH2 domain)"/>
    <property type="match status" value="1"/>
</dbReference>
<dbReference type="Pfam" id="PF02181">
    <property type="entry name" value="FH2"/>
    <property type="match status" value="1"/>
</dbReference>
<proteinExistence type="inferred from homology"/>
<dbReference type="GO" id="GO:0016477">
    <property type="term" value="P:cell migration"/>
    <property type="evidence" value="ECO:0007669"/>
    <property type="project" value="TreeGrafter"/>
</dbReference>
<dbReference type="InParanoid" id="K1P578"/>
<reference evidence="3" key="1">
    <citation type="journal article" date="2012" name="Nature">
        <title>The oyster genome reveals stress adaptation and complexity of shell formation.</title>
        <authorList>
            <person name="Zhang G."/>
            <person name="Fang X."/>
            <person name="Guo X."/>
            <person name="Li L."/>
            <person name="Luo R."/>
            <person name="Xu F."/>
            <person name="Yang P."/>
            <person name="Zhang L."/>
            <person name="Wang X."/>
            <person name="Qi H."/>
            <person name="Xiong Z."/>
            <person name="Que H."/>
            <person name="Xie Y."/>
            <person name="Holland P.W."/>
            <person name="Paps J."/>
            <person name="Zhu Y."/>
            <person name="Wu F."/>
            <person name="Chen Y."/>
            <person name="Wang J."/>
            <person name="Peng C."/>
            <person name="Meng J."/>
            <person name="Yang L."/>
            <person name="Liu J."/>
            <person name="Wen B."/>
            <person name="Zhang N."/>
            <person name="Huang Z."/>
            <person name="Zhu Q."/>
            <person name="Feng Y."/>
            <person name="Mount A."/>
            <person name="Hedgecock D."/>
            <person name="Xu Z."/>
            <person name="Liu Y."/>
            <person name="Domazet-Loso T."/>
            <person name="Du Y."/>
            <person name="Sun X."/>
            <person name="Zhang S."/>
            <person name="Liu B."/>
            <person name="Cheng P."/>
            <person name="Jiang X."/>
            <person name="Li J."/>
            <person name="Fan D."/>
            <person name="Wang W."/>
            <person name="Fu W."/>
            <person name="Wang T."/>
            <person name="Wang B."/>
            <person name="Zhang J."/>
            <person name="Peng Z."/>
            <person name="Li Y."/>
            <person name="Li N."/>
            <person name="Wang J."/>
            <person name="Chen M."/>
            <person name="He Y."/>
            <person name="Tan F."/>
            <person name="Song X."/>
            <person name="Zheng Q."/>
            <person name="Huang R."/>
            <person name="Yang H."/>
            <person name="Du X."/>
            <person name="Chen L."/>
            <person name="Yang M."/>
            <person name="Gaffney P.M."/>
            <person name="Wang S."/>
            <person name="Luo L."/>
            <person name="She Z."/>
            <person name="Ming Y."/>
            <person name="Huang W."/>
            <person name="Zhang S."/>
            <person name="Huang B."/>
            <person name="Zhang Y."/>
            <person name="Qu T."/>
            <person name="Ni P."/>
            <person name="Miao G."/>
            <person name="Wang J."/>
            <person name="Wang Q."/>
            <person name="Steinberg C.E."/>
            <person name="Wang H."/>
            <person name="Li N."/>
            <person name="Qian L."/>
            <person name="Zhang G."/>
            <person name="Li Y."/>
            <person name="Yang H."/>
            <person name="Liu X."/>
            <person name="Wang J."/>
            <person name="Yin Y."/>
            <person name="Wang J."/>
        </authorList>
    </citation>
    <scope>NUCLEOTIDE SEQUENCE [LARGE SCALE GENOMIC DNA]</scope>
    <source>
        <strain evidence="3">05x7-T-G4-1.051#20</strain>
    </source>
</reference>
<dbReference type="PROSITE" id="PS51444">
    <property type="entry name" value="FH2"/>
    <property type="match status" value="1"/>
</dbReference>
<sequence>MAATPISPRAQDRQKARLAKLEEKWSVLFNQKTRAPIYSVDMYIDNLHQCCDGKKNRLLSSSGHSNLSNGNSNGSNICSTNPTANLEVSHLLQKLRLDLKMSYQWFIEDFCKRENNGLTLLLNLLRNIQKIAKEMNSVPSKEKAQTRKRLLSEELDCLVCVKFCLRAQMASKVLLDSTYGLESVASALMSSFTKSRIAALEIMSLILREPGGFSRNVDCFTYFRLKNCEPVRFKFLVSMLMSRSDGSLSFQVCCMRYLNSLITFAPNSNIKVFFQTELEMAGVDPNVLLMMIEDNKLPEKDDLIREILDFQNSQIDVDTVLETNKALHEKLSQAEKQTSSKTKPAPPPPPPPPPPPLPVTNQIRTAPAQMTTETQHNPNVTVNVDVHVQSVQNENSALQRLTNCLQELKTIHDNENTRQDINECNNNEVTCKDEKVPFSPRAKLPYLYWTVIGDVENTMFKHLNYERVLQEIELFELEESFKIGQEQKQDCPKPILQKKIGRSPLVIKEYIEEYDVDALLSDNAELLLKFIPTETEMRTIMELDFQLEDLDEAEQMLVQLMSIARLEDRLRLMIFMDSFPRVADTLLPPIADLMKKSTCLLRCTKLQKIFEIILAVGNFINGNRKQACGFRVSSLPLLEQIRSGDRSLNLLEYIAELVVFHEEMSTKCCKIQKEFREMESVYRSLCTMFGENASDLDSQEFFKLIHNFAESYRMSDKQLNRQRWRMGITLTKAKQDKPATSEKELETRSPRFTHIDSAPVRSPGYHPTENRQEHAFTFEHDIAEKEIVTLSEQSIEDWVVNSPPPSACTDVLREESFARIHNLDQPKEEMDSIFDYETESEDSAFVGSEGQYLRSSSNRKFTFDNGVLHHEYRSNFLRKPSPPPEPFPDYSVCGTFRFDDEVDKVLSDFEGKLNEYCTIASVPVYKGYLDMRSEIYI</sequence>
<dbReference type="PANTHER" id="PTHR45857">
    <property type="entry name" value="FORMIN-LIKE PROTEIN"/>
    <property type="match status" value="1"/>
</dbReference>
<dbReference type="Gene3D" id="1.20.58.2220">
    <property type="entry name" value="Formin, FH2 domain"/>
    <property type="match status" value="2"/>
</dbReference>
<evidence type="ECO:0000256" key="1">
    <source>
        <dbReference type="ARBA" id="ARBA00023449"/>
    </source>
</evidence>
<dbReference type="InterPro" id="IPR042201">
    <property type="entry name" value="FH2_Formin_sf"/>
</dbReference>
<dbReference type="GO" id="GO:0051015">
    <property type="term" value="F:actin filament binding"/>
    <property type="evidence" value="ECO:0007669"/>
    <property type="project" value="TreeGrafter"/>
</dbReference>
<gene>
    <name evidence="3" type="ORF">CGI_10011052</name>
</gene>
<dbReference type="GO" id="GO:0030866">
    <property type="term" value="P:cortical actin cytoskeleton organization"/>
    <property type="evidence" value="ECO:0007669"/>
    <property type="project" value="TreeGrafter"/>
</dbReference>
<dbReference type="InterPro" id="IPR016024">
    <property type="entry name" value="ARM-type_fold"/>
</dbReference>
<accession>K1P578</accession>
<dbReference type="HOGENOM" id="CLU_312905_0_0_1"/>
<dbReference type="PANTHER" id="PTHR45857:SF4">
    <property type="entry name" value="FORMIN-LIKE PROTEIN"/>
    <property type="match status" value="1"/>
</dbReference>
<dbReference type="InterPro" id="IPR015425">
    <property type="entry name" value="FH2_Formin"/>
</dbReference>
<evidence type="ECO:0000256" key="2">
    <source>
        <dbReference type="SAM" id="MobiDB-lite"/>
    </source>
</evidence>
<protein>
    <submittedName>
        <fullName evidence="3">Formin-like protein 1</fullName>
    </submittedName>
</protein>